<dbReference type="STRING" id="550983.A4R26_13205"/>
<sequence>MKTSNKILIGIFLAVIILTTSIHLYVYAKYKRGDYVPFQRESAVFMDRVDVPGAKFVSITGLGGVELINSDTAKFETDKDNVGRISYKMVKDTLVITDPTLTDEQLERGGRNYQRFKLYLPPSVPVQTAFCSINAKGAVDSTHAASYKIALTRNSNLSIRNDNRASYFDQLLIKGESAEIVLEDQAIINDLHVQLVHSSINDMKATIQSITVEADPQSSLNLSGKNIKALK</sequence>
<name>A0A1V9G850_9BACT</name>
<protein>
    <submittedName>
        <fullName evidence="2">Uncharacterized protein</fullName>
    </submittedName>
</protein>
<feature type="transmembrane region" description="Helical" evidence="1">
    <location>
        <begin position="7"/>
        <end position="28"/>
    </location>
</feature>
<accession>A0A1V9G850</accession>
<comment type="caution">
    <text evidence="2">The sequence shown here is derived from an EMBL/GenBank/DDBJ whole genome shotgun (WGS) entry which is preliminary data.</text>
</comment>
<dbReference type="EMBL" id="LWBP01000045">
    <property type="protein sequence ID" value="OQP66724.1"/>
    <property type="molecule type" value="Genomic_DNA"/>
</dbReference>
<proteinExistence type="predicted"/>
<evidence type="ECO:0000313" key="2">
    <source>
        <dbReference type="EMBL" id="OQP66724.1"/>
    </source>
</evidence>
<dbReference type="RefSeq" id="WP_081162282.1">
    <property type="nucleotide sequence ID" value="NZ_LWBP01000045.1"/>
</dbReference>
<reference evidence="3" key="1">
    <citation type="submission" date="2016-04" db="EMBL/GenBank/DDBJ databases">
        <authorList>
            <person name="Chen L."/>
            <person name="Zhuang W."/>
            <person name="Wang G."/>
        </authorList>
    </citation>
    <scope>NUCLEOTIDE SEQUENCE [LARGE SCALE GENOMIC DNA]</scope>
    <source>
        <strain evidence="3">208</strain>
    </source>
</reference>
<dbReference type="Proteomes" id="UP000192276">
    <property type="component" value="Unassembled WGS sequence"/>
</dbReference>
<dbReference type="AlphaFoldDB" id="A0A1V9G850"/>
<dbReference type="OrthoDB" id="670674at2"/>
<keyword evidence="1" id="KW-0472">Membrane</keyword>
<organism evidence="2 3">
    <name type="scientific">Niastella populi</name>
    <dbReference type="NCBI Taxonomy" id="550983"/>
    <lineage>
        <taxon>Bacteria</taxon>
        <taxon>Pseudomonadati</taxon>
        <taxon>Bacteroidota</taxon>
        <taxon>Chitinophagia</taxon>
        <taxon>Chitinophagales</taxon>
        <taxon>Chitinophagaceae</taxon>
        <taxon>Niastella</taxon>
    </lineage>
</organism>
<keyword evidence="1" id="KW-0812">Transmembrane</keyword>
<keyword evidence="3" id="KW-1185">Reference proteome</keyword>
<evidence type="ECO:0000256" key="1">
    <source>
        <dbReference type="SAM" id="Phobius"/>
    </source>
</evidence>
<gene>
    <name evidence="2" type="ORF">A4R26_13205</name>
</gene>
<keyword evidence="1" id="KW-1133">Transmembrane helix</keyword>
<evidence type="ECO:0000313" key="3">
    <source>
        <dbReference type="Proteomes" id="UP000192276"/>
    </source>
</evidence>